<feature type="compositionally biased region" description="Polar residues" evidence="1">
    <location>
        <begin position="736"/>
        <end position="749"/>
    </location>
</feature>
<dbReference type="AlphaFoldDB" id="A0A368RPA7"/>
<dbReference type="PANTHER" id="PTHR35746:SF1">
    <property type="entry name" value="PENTATRICOPEPTIDE REPEAT (PPR) SUPERFAMILY PROTEIN"/>
    <property type="match status" value="1"/>
</dbReference>
<protein>
    <submittedName>
        <fullName evidence="2">Uncharacterized protein</fullName>
    </submittedName>
</protein>
<dbReference type="EMBL" id="CM003533">
    <property type="protein sequence ID" value="RCV31943.1"/>
    <property type="molecule type" value="Genomic_DNA"/>
</dbReference>
<feature type="compositionally biased region" description="Polar residues" evidence="1">
    <location>
        <begin position="290"/>
        <end position="303"/>
    </location>
</feature>
<feature type="region of interest" description="Disordered" evidence="1">
    <location>
        <begin position="240"/>
        <end position="335"/>
    </location>
</feature>
<feature type="compositionally biased region" description="Basic and acidic residues" evidence="1">
    <location>
        <begin position="800"/>
        <end position="809"/>
    </location>
</feature>
<feature type="compositionally biased region" description="Polar residues" evidence="1">
    <location>
        <begin position="445"/>
        <end position="464"/>
    </location>
</feature>
<gene>
    <name evidence="2" type="ORF">SETIT_6G218900v2</name>
</gene>
<feature type="region of interest" description="Disordered" evidence="1">
    <location>
        <begin position="734"/>
        <end position="876"/>
    </location>
</feature>
<feature type="region of interest" description="Disordered" evidence="1">
    <location>
        <begin position="911"/>
        <end position="970"/>
    </location>
</feature>
<reference evidence="2" key="1">
    <citation type="journal article" date="2012" name="Nat. Biotechnol.">
        <title>Reference genome sequence of the model plant Setaria.</title>
        <authorList>
            <person name="Bennetzen J.L."/>
            <person name="Schmutz J."/>
            <person name="Wang H."/>
            <person name="Percifield R."/>
            <person name="Hawkins J."/>
            <person name="Pontaroli A.C."/>
            <person name="Estep M."/>
            <person name="Feng L."/>
            <person name="Vaughn J.N."/>
            <person name="Grimwood J."/>
            <person name="Jenkins J."/>
            <person name="Barry K."/>
            <person name="Lindquist E."/>
            <person name="Hellsten U."/>
            <person name="Deshpande S."/>
            <person name="Wang X."/>
            <person name="Wu X."/>
            <person name="Mitros T."/>
            <person name="Triplett J."/>
            <person name="Yang X."/>
            <person name="Ye C.Y."/>
            <person name="Mauro-Herrera M."/>
            <person name="Wang L."/>
            <person name="Li P."/>
            <person name="Sharma M."/>
            <person name="Sharma R."/>
            <person name="Ronald P.C."/>
            <person name="Panaud O."/>
            <person name="Kellogg E.A."/>
            <person name="Brutnell T.P."/>
            <person name="Doust A.N."/>
            <person name="Tuskan G.A."/>
            <person name="Rokhsar D."/>
            <person name="Devos K.M."/>
        </authorList>
    </citation>
    <scope>NUCLEOTIDE SEQUENCE [LARGE SCALE GENOMIC DNA]</scope>
    <source>
        <strain evidence="2">Yugu1</strain>
    </source>
</reference>
<feature type="region of interest" description="Disordered" evidence="1">
    <location>
        <begin position="168"/>
        <end position="202"/>
    </location>
</feature>
<accession>A0A368RPA7</accession>
<feature type="compositionally biased region" description="Basic residues" evidence="1">
    <location>
        <begin position="114"/>
        <end position="125"/>
    </location>
</feature>
<dbReference type="PANTHER" id="PTHR35746">
    <property type="entry name" value="PENTATRICOPEPTIDE REPEAT (PPR) SUPERFAMILY PROTEIN"/>
    <property type="match status" value="1"/>
</dbReference>
<name>A0A368RPA7_SETIT</name>
<evidence type="ECO:0000313" key="2">
    <source>
        <dbReference type="EMBL" id="RCV31943.1"/>
    </source>
</evidence>
<feature type="region of interest" description="Disordered" evidence="1">
    <location>
        <begin position="442"/>
        <end position="470"/>
    </location>
</feature>
<reference evidence="2" key="2">
    <citation type="submission" date="2015-07" db="EMBL/GenBank/DDBJ databases">
        <authorList>
            <person name="Noorani M."/>
        </authorList>
    </citation>
    <scope>NUCLEOTIDE SEQUENCE</scope>
    <source>
        <strain evidence="2">Yugu1</strain>
    </source>
</reference>
<feature type="compositionally biased region" description="Basic and acidic residues" evidence="1">
    <location>
        <begin position="911"/>
        <end position="925"/>
    </location>
</feature>
<dbReference type="OrthoDB" id="647319at2759"/>
<evidence type="ECO:0000256" key="1">
    <source>
        <dbReference type="SAM" id="MobiDB-lite"/>
    </source>
</evidence>
<sequence length="982" mass="104143">MTCGPGVAWAPRPAIMISAVVIIPRREGASPLLSSRLVVFPALHSLESRAERAGGRASNQPLVRVVAVPVSPPTPLPPSAMESGHKSGGGGAAGGDGVLCHACGYQYPNGHPSAKQRRAHRKHCGKPASAAATDAAAEGAGEHEGGESLPGGVIGGVGEGIGASAAECGGGLPGSAPEAASAVDGGDSAEQSSGNGTGHQVIGDESAEDHLISSSNIPSEITSEASKMDDDNLTTVDTQYSEKETPIEDGDPSDPAVGSEQLKDIPTSILLSEPEDGAKCTSEISEHGKQNSLSEYETQNSTAVPLESNATGGGTSEQMDDVASQVDGTAVIEEDDTINTIGKNKFSEDKSIDGDDFDLSCQENLQTKIGEEHSNTGVVEESSDKNLNAIHNKEIPSDEAESNQQNKLMITDSFENIANIDVPVESSTEKSVGTEDDMLKLGTVGSYSETPDVKPQQQPDSTSETEGHLAVSEGADNVDEQHYPISGGTANVTENICSSGVTMDGSMQQNVTAGTVVTSQVDIVELSTPAMPHEINMVARTNNVDENRQNEKDGTDLTSYGGNELHIVENFEEKQENKEVIVDPIPHEANTASSVVQSMSSAEEKEQIEEFIANLAPEVTSVTSSRDIVEEKQGEIDVKTSGEIDGARSMETAGENNDATWEINAGTSTDDVEDKVQNEEFTTGPISDGINMICSSTNEGKMHKEEVTESLGCHENIVVRGTDDVEEKTIEETMADATSSKFSLVTPTDSVEERKDEETTADPTLLERSAEHTIDNIDERKNEEPVLDPTTTTATIRSIGDVEGKKQNEETTADPSSGECNGLPGTDNAEAENKKEKGDIATTGPATTNVVKEIGETEDMSSKEISTIESTDDLKRAADQNEEIADKEMVMDSDKNHVSLKVLLADKNVETKDKEKKTSTKERVLSFRRRTSKDNVSPVKPGSPKVGSGQQDWNSPARLPVEKKPKGRKQQWVPFICCSSVQ</sequence>
<proteinExistence type="predicted"/>
<feature type="region of interest" description="Disordered" evidence="1">
    <location>
        <begin position="112"/>
        <end position="154"/>
    </location>
</feature>
<feature type="compositionally biased region" description="Low complexity" evidence="1">
    <location>
        <begin position="128"/>
        <end position="139"/>
    </location>
</feature>
<organism evidence="2">
    <name type="scientific">Setaria italica</name>
    <name type="common">Foxtail millet</name>
    <name type="synonym">Panicum italicum</name>
    <dbReference type="NCBI Taxonomy" id="4555"/>
    <lineage>
        <taxon>Eukaryota</taxon>
        <taxon>Viridiplantae</taxon>
        <taxon>Streptophyta</taxon>
        <taxon>Embryophyta</taxon>
        <taxon>Tracheophyta</taxon>
        <taxon>Spermatophyta</taxon>
        <taxon>Magnoliopsida</taxon>
        <taxon>Liliopsida</taxon>
        <taxon>Poales</taxon>
        <taxon>Poaceae</taxon>
        <taxon>PACMAD clade</taxon>
        <taxon>Panicoideae</taxon>
        <taxon>Panicodae</taxon>
        <taxon>Paniceae</taxon>
        <taxon>Cenchrinae</taxon>
        <taxon>Setaria</taxon>
    </lineage>
</organism>
<feature type="compositionally biased region" description="Basic and acidic residues" evidence="1">
    <location>
        <begin position="768"/>
        <end position="784"/>
    </location>
</feature>